<dbReference type="EMBL" id="CP016379">
    <property type="protein sequence ID" value="AZR73209.1"/>
    <property type="molecule type" value="Genomic_DNA"/>
</dbReference>
<dbReference type="Proteomes" id="UP000267250">
    <property type="component" value="Chromosome"/>
</dbReference>
<dbReference type="KEGG" id="aft:BBF96_07310"/>
<accession>A0A3Q9HQ61</accession>
<evidence type="ECO:0000256" key="1">
    <source>
        <dbReference type="ARBA" id="ARBA00003863"/>
    </source>
</evidence>
<proteinExistence type="predicted"/>
<reference evidence="2 3" key="1">
    <citation type="submission" date="2016-07" db="EMBL/GenBank/DDBJ databases">
        <title>Genome and transcriptome analysis of iron-reducing fermentative bacteria Anoxybacter fermentans.</title>
        <authorList>
            <person name="Zeng X."/>
            <person name="Shao Z."/>
        </authorList>
    </citation>
    <scope>NUCLEOTIDE SEQUENCE [LARGE SCALE GENOMIC DNA]</scope>
    <source>
        <strain evidence="2 3">DY22613</strain>
    </source>
</reference>
<dbReference type="AlphaFoldDB" id="A0A3Q9HQ61"/>
<evidence type="ECO:0000313" key="2">
    <source>
        <dbReference type="EMBL" id="AZR73209.1"/>
    </source>
</evidence>
<comment type="function">
    <text evidence="1">SASP are bound to spore DNA. They are double-stranded DNA-binding proteins that cause DNA to change to an a-like conformation. They protect the DNA backbone from chemical and enzymatic cleavage and are thus involved in dormant spore's high resistance to UV light.</text>
</comment>
<dbReference type="Pfam" id="PF00269">
    <property type="entry name" value="SASP"/>
    <property type="match status" value="1"/>
</dbReference>
<evidence type="ECO:0000313" key="3">
    <source>
        <dbReference type="Proteomes" id="UP000267250"/>
    </source>
</evidence>
<dbReference type="InterPro" id="IPR038300">
    <property type="entry name" value="SASP_sf_alpha/beta"/>
</dbReference>
<keyword evidence="3" id="KW-1185">Reference proteome</keyword>
<gene>
    <name evidence="2" type="ORF">BBF96_07310</name>
</gene>
<sequence>MSKGKLVDDLTLLEIKLEVAHEIGLADKIRKYGWSGLSAKEAGRLGGLITQRIRKMKKEEEKAKQKKKEA</sequence>
<dbReference type="Gene3D" id="6.10.10.80">
    <property type="entry name" value="Small, acid-soluble spore protein, alpha/beta type-like"/>
    <property type="match status" value="1"/>
</dbReference>
<dbReference type="GO" id="GO:0006265">
    <property type="term" value="P:DNA topological change"/>
    <property type="evidence" value="ECO:0007669"/>
    <property type="project" value="InterPro"/>
</dbReference>
<organism evidence="2 3">
    <name type="scientific">Anoxybacter fermentans</name>
    <dbReference type="NCBI Taxonomy" id="1323375"/>
    <lineage>
        <taxon>Bacteria</taxon>
        <taxon>Bacillati</taxon>
        <taxon>Bacillota</taxon>
        <taxon>Clostridia</taxon>
        <taxon>Halanaerobiales</taxon>
        <taxon>Anoxybacter</taxon>
    </lineage>
</organism>
<dbReference type="InterPro" id="IPR001448">
    <property type="entry name" value="SASP_alpha/beta-type"/>
</dbReference>
<name>A0A3Q9HQ61_9FIRM</name>
<dbReference type="GO" id="GO:0003690">
    <property type="term" value="F:double-stranded DNA binding"/>
    <property type="evidence" value="ECO:0007669"/>
    <property type="project" value="InterPro"/>
</dbReference>
<protein>
    <submittedName>
        <fullName evidence="2">Spore protein</fullName>
    </submittedName>
</protein>
<dbReference type="RefSeq" id="WP_164730946.1">
    <property type="nucleotide sequence ID" value="NZ_CP016379.1"/>
</dbReference>